<feature type="compositionally biased region" description="Basic and acidic residues" evidence="1">
    <location>
        <begin position="22"/>
        <end position="66"/>
    </location>
</feature>
<feature type="region of interest" description="Disordered" evidence="1">
    <location>
        <begin position="1"/>
        <end position="66"/>
    </location>
</feature>
<keyword evidence="3" id="KW-1185">Reference proteome</keyword>
<gene>
    <name evidence="2" type="ORF">Lmac_2403</name>
</gene>
<evidence type="ECO:0000256" key="1">
    <source>
        <dbReference type="SAM" id="MobiDB-lite"/>
    </source>
</evidence>
<dbReference type="AlphaFoldDB" id="A0A0W0VY45"/>
<dbReference type="PATRIC" id="fig|466.6.peg.2555"/>
<organism evidence="2 3">
    <name type="scientific">Legionella maceachernii</name>
    <dbReference type="NCBI Taxonomy" id="466"/>
    <lineage>
        <taxon>Bacteria</taxon>
        <taxon>Pseudomonadati</taxon>
        <taxon>Pseudomonadota</taxon>
        <taxon>Gammaproteobacteria</taxon>
        <taxon>Legionellales</taxon>
        <taxon>Legionellaceae</taxon>
        <taxon>Legionella</taxon>
    </lineage>
</organism>
<name>A0A0W0VY45_9GAMM</name>
<reference evidence="2 3" key="1">
    <citation type="submission" date="2015-11" db="EMBL/GenBank/DDBJ databases">
        <title>Genomic analysis of 38 Legionella species identifies large and diverse effector repertoires.</title>
        <authorList>
            <person name="Burstein D."/>
            <person name="Amaro F."/>
            <person name="Zusman T."/>
            <person name="Lifshitz Z."/>
            <person name="Cohen O."/>
            <person name="Gilbert J.A."/>
            <person name="Pupko T."/>
            <person name="Shuman H.A."/>
            <person name="Segal G."/>
        </authorList>
    </citation>
    <scope>NUCLEOTIDE SEQUENCE [LARGE SCALE GENOMIC DNA]</scope>
    <source>
        <strain evidence="2 3">PX-1-G2-E2</strain>
    </source>
</reference>
<sequence length="66" mass="7628">MKNDYDSNPKSGNSKPKKIKKEAHPSFHSDSKKYGIKSRDTAHKETNVKEAAHPNFHSESKKYKKR</sequence>
<dbReference type="RefSeq" id="WP_058453110.1">
    <property type="nucleotide sequence ID" value="NZ_CAAAIB010000014.1"/>
</dbReference>
<accession>A0A0W0VY45</accession>
<proteinExistence type="predicted"/>
<dbReference type="EMBL" id="LNYL01000048">
    <property type="protein sequence ID" value="KTD24866.1"/>
    <property type="molecule type" value="Genomic_DNA"/>
</dbReference>
<protein>
    <submittedName>
        <fullName evidence="2">Uncharacterized protein</fullName>
    </submittedName>
</protein>
<comment type="caution">
    <text evidence="2">The sequence shown here is derived from an EMBL/GenBank/DDBJ whole genome shotgun (WGS) entry which is preliminary data.</text>
</comment>
<dbReference type="STRING" id="466.Lmac_2403"/>
<evidence type="ECO:0000313" key="3">
    <source>
        <dbReference type="Proteomes" id="UP000054908"/>
    </source>
</evidence>
<dbReference type="Proteomes" id="UP000054908">
    <property type="component" value="Unassembled WGS sequence"/>
</dbReference>
<evidence type="ECO:0000313" key="2">
    <source>
        <dbReference type="EMBL" id="KTD24866.1"/>
    </source>
</evidence>